<keyword evidence="4" id="KW-1003">Cell membrane</keyword>
<evidence type="ECO:0000256" key="12">
    <source>
        <dbReference type="SAM" id="Phobius"/>
    </source>
</evidence>
<dbReference type="GO" id="GO:0006814">
    <property type="term" value="P:sodium ion transport"/>
    <property type="evidence" value="ECO:0007669"/>
    <property type="project" value="UniProtKB-KW"/>
</dbReference>
<dbReference type="OrthoDB" id="891563at2"/>
<keyword evidence="8" id="KW-0406">Ion transport</keyword>
<comment type="similarity">
    <text evidence="2 11">Belongs to the sodium:solute symporter (SSF) (TC 2.A.21) family.</text>
</comment>
<dbReference type="EMBL" id="VLPL01000004">
    <property type="protein sequence ID" value="TSJ44829.1"/>
    <property type="molecule type" value="Genomic_DNA"/>
</dbReference>
<keyword evidence="14" id="KW-1185">Reference proteome</keyword>
<evidence type="ECO:0000256" key="10">
    <source>
        <dbReference type="ARBA" id="ARBA00023201"/>
    </source>
</evidence>
<evidence type="ECO:0000256" key="6">
    <source>
        <dbReference type="ARBA" id="ARBA00022989"/>
    </source>
</evidence>
<dbReference type="InterPro" id="IPR001734">
    <property type="entry name" value="Na/solute_symporter"/>
</dbReference>
<proteinExistence type="inferred from homology"/>
<name>A0A556MYH0_9FLAO</name>
<evidence type="ECO:0000256" key="9">
    <source>
        <dbReference type="ARBA" id="ARBA00023136"/>
    </source>
</evidence>
<evidence type="ECO:0000256" key="3">
    <source>
        <dbReference type="ARBA" id="ARBA00022448"/>
    </source>
</evidence>
<dbReference type="CDD" id="cd10326">
    <property type="entry name" value="SLC5sbd_NIS-like"/>
    <property type="match status" value="1"/>
</dbReference>
<feature type="transmembrane region" description="Helical" evidence="12">
    <location>
        <begin position="410"/>
        <end position="435"/>
    </location>
</feature>
<evidence type="ECO:0000256" key="4">
    <source>
        <dbReference type="ARBA" id="ARBA00022475"/>
    </source>
</evidence>
<keyword evidence="6 12" id="KW-1133">Transmembrane helix</keyword>
<evidence type="ECO:0000256" key="2">
    <source>
        <dbReference type="ARBA" id="ARBA00006434"/>
    </source>
</evidence>
<feature type="transmembrane region" description="Helical" evidence="12">
    <location>
        <begin position="76"/>
        <end position="96"/>
    </location>
</feature>
<keyword evidence="3" id="KW-0813">Transport</keyword>
<dbReference type="AlphaFoldDB" id="A0A556MYH0"/>
<feature type="transmembrane region" description="Helical" evidence="12">
    <location>
        <begin position="6"/>
        <end position="26"/>
    </location>
</feature>
<accession>A0A556MYH0</accession>
<evidence type="ECO:0000256" key="11">
    <source>
        <dbReference type="RuleBase" id="RU362091"/>
    </source>
</evidence>
<organism evidence="13 14">
    <name type="scientific">Fluviicola chungangensis</name>
    <dbReference type="NCBI Taxonomy" id="2597671"/>
    <lineage>
        <taxon>Bacteria</taxon>
        <taxon>Pseudomonadati</taxon>
        <taxon>Bacteroidota</taxon>
        <taxon>Flavobacteriia</taxon>
        <taxon>Flavobacteriales</taxon>
        <taxon>Crocinitomicaceae</taxon>
        <taxon>Fluviicola</taxon>
    </lineage>
</organism>
<feature type="transmembrane region" description="Helical" evidence="12">
    <location>
        <begin position="381"/>
        <end position="398"/>
    </location>
</feature>
<dbReference type="Pfam" id="PF00474">
    <property type="entry name" value="SSF"/>
    <property type="match status" value="1"/>
</dbReference>
<keyword evidence="9 12" id="KW-0472">Membrane</keyword>
<feature type="transmembrane region" description="Helical" evidence="12">
    <location>
        <begin position="186"/>
        <end position="207"/>
    </location>
</feature>
<dbReference type="Proteomes" id="UP000316008">
    <property type="component" value="Unassembled WGS sequence"/>
</dbReference>
<evidence type="ECO:0000256" key="7">
    <source>
        <dbReference type="ARBA" id="ARBA00023053"/>
    </source>
</evidence>
<dbReference type="PANTHER" id="PTHR42985">
    <property type="entry name" value="SODIUM-COUPLED MONOCARBOXYLATE TRANSPORTER"/>
    <property type="match status" value="1"/>
</dbReference>
<keyword evidence="7" id="KW-0915">Sodium</keyword>
<feature type="transmembrane region" description="Helical" evidence="12">
    <location>
        <begin position="282"/>
        <end position="307"/>
    </location>
</feature>
<sequence>MNNTLTPGLITTVLIAYFALLILIAYLTSRKADSDSFFTGNKQSPWYLVAFGMIGASLSGVTFISVPGKVASEGMAYFQIVLGYVIGYIVIARVLMPLYYRLNVTSIYQYLQTRFGLVSYKTGASFFILSRTLGSATRLYLATEVLHLFLFKDLNVAYWVTALTTVALIWVYTFKGGIKTIVYTDTFQTVFLVSAVVICTVIISNALGVNWSGLYHKITTAKTAGNYSMSRIFFFDDPNSPLYFYKQFFGGMFLAIAMTGLDQDLMQKNLSCRNIKDAQKNMYSFTAVLVITNFLFLLLGGALYVYANHFQIDLPIKTDHTFPTLALNNFGKIAGIFFLLGITASSYASADSALAALTTGFCIDFLHFDRKTEAQKQQTKLVVHIGFSILFLLIILATKNYVDAHPKTDLIGLILTIAGYTYGPLLGLFTFGIVLKRKLNEWLVPVICILVPVVCFVISKNSQAFTGGVLQPDGKYLGGYIFGNELLILNGLLTFIGLWFISKPGGETVQNVQTV</sequence>
<dbReference type="Gene3D" id="1.20.1730.10">
    <property type="entry name" value="Sodium/glucose cotransporter"/>
    <property type="match status" value="1"/>
</dbReference>
<comment type="subcellular location">
    <subcellularLocation>
        <location evidence="1">Cell membrane</location>
        <topology evidence="1">Multi-pass membrane protein</topology>
    </subcellularLocation>
</comment>
<reference evidence="13 14" key="1">
    <citation type="submission" date="2019-07" db="EMBL/GenBank/DDBJ databases">
        <authorList>
            <person name="Huq M.A."/>
        </authorList>
    </citation>
    <scope>NUCLEOTIDE SEQUENCE [LARGE SCALE GENOMIC DNA]</scope>
    <source>
        <strain evidence="13 14">MAH-3</strain>
    </source>
</reference>
<dbReference type="PROSITE" id="PS50283">
    <property type="entry name" value="NA_SOLUT_SYMP_3"/>
    <property type="match status" value="1"/>
</dbReference>
<gene>
    <name evidence="13" type="ORF">FO442_09525</name>
</gene>
<evidence type="ECO:0000256" key="1">
    <source>
        <dbReference type="ARBA" id="ARBA00004651"/>
    </source>
</evidence>
<feature type="transmembrane region" description="Helical" evidence="12">
    <location>
        <begin position="156"/>
        <end position="174"/>
    </location>
</feature>
<feature type="transmembrane region" description="Helical" evidence="12">
    <location>
        <begin position="479"/>
        <end position="501"/>
    </location>
</feature>
<feature type="transmembrane region" description="Helical" evidence="12">
    <location>
        <begin position="243"/>
        <end position="261"/>
    </location>
</feature>
<feature type="transmembrane region" description="Helical" evidence="12">
    <location>
        <begin position="442"/>
        <end position="459"/>
    </location>
</feature>
<dbReference type="RefSeq" id="WP_144332943.1">
    <property type="nucleotide sequence ID" value="NZ_VLPL01000004.1"/>
</dbReference>
<dbReference type="GO" id="GO:0015293">
    <property type="term" value="F:symporter activity"/>
    <property type="evidence" value="ECO:0007669"/>
    <property type="project" value="TreeGrafter"/>
</dbReference>
<comment type="caution">
    <text evidence="13">The sequence shown here is derived from an EMBL/GenBank/DDBJ whole genome shotgun (WGS) entry which is preliminary data.</text>
</comment>
<dbReference type="InterPro" id="IPR038377">
    <property type="entry name" value="Na/Glc_symporter_sf"/>
</dbReference>
<evidence type="ECO:0000256" key="8">
    <source>
        <dbReference type="ARBA" id="ARBA00023065"/>
    </source>
</evidence>
<protein>
    <submittedName>
        <fullName evidence="13">Sodium:solute symporter</fullName>
    </submittedName>
</protein>
<keyword evidence="5 12" id="KW-0812">Transmembrane</keyword>
<evidence type="ECO:0000313" key="14">
    <source>
        <dbReference type="Proteomes" id="UP000316008"/>
    </source>
</evidence>
<dbReference type="InterPro" id="IPR051163">
    <property type="entry name" value="Sodium:Solute_Symporter_SSF"/>
</dbReference>
<keyword evidence="10" id="KW-0739">Sodium transport</keyword>
<evidence type="ECO:0000313" key="13">
    <source>
        <dbReference type="EMBL" id="TSJ44829.1"/>
    </source>
</evidence>
<evidence type="ECO:0000256" key="5">
    <source>
        <dbReference type="ARBA" id="ARBA00022692"/>
    </source>
</evidence>
<dbReference type="GO" id="GO:0005886">
    <property type="term" value="C:plasma membrane"/>
    <property type="evidence" value="ECO:0007669"/>
    <property type="project" value="UniProtKB-SubCell"/>
</dbReference>
<feature type="transmembrane region" description="Helical" evidence="12">
    <location>
        <begin position="46"/>
        <end position="64"/>
    </location>
</feature>
<dbReference type="PANTHER" id="PTHR42985:SF47">
    <property type="entry name" value="INTEGRAL MEMBRANE TRANSPORT PROTEIN"/>
    <property type="match status" value="1"/>
</dbReference>